<evidence type="ECO:0000256" key="4">
    <source>
        <dbReference type="ARBA" id="ARBA00048505"/>
    </source>
</evidence>
<dbReference type="AlphaFoldDB" id="A0A850EHE1"/>
<evidence type="ECO:0000259" key="5">
    <source>
        <dbReference type="Pfam" id="PF12706"/>
    </source>
</evidence>
<dbReference type="PANTHER" id="PTHR43546">
    <property type="entry name" value="UPF0173 METAL-DEPENDENT HYDROLASE MJ1163-RELATED"/>
    <property type="match status" value="1"/>
</dbReference>
<evidence type="ECO:0000313" key="6">
    <source>
        <dbReference type="EMBL" id="NUU59806.1"/>
    </source>
</evidence>
<proteinExistence type="predicted"/>
<keyword evidence="1 6" id="KW-0378">Hydrolase</keyword>
<dbReference type="Pfam" id="PF12706">
    <property type="entry name" value="Lactamase_B_2"/>
    <property type="match status" value="1"/>
</dbReference>
<comment type="catalytic activity">
    <reaction evidence="2">
        <text>3',5'-cyclic CMP + H2O = CMP + H(+)</text>
        <dbReference type="Rhea" id="RHEA:72675"/>
        <dbReference type="ChEBI" id="CHEBI:15377"/>
        <dbReference type="ChEBI" id="CHEBI:15378"/>
        <dbReference type="ChEBI" id="CHEBI:58003"/>
        <dbReference type="ChEBI" id="CHEBI:60377"/>
    </reaction>
    <physiologicalReaction direction="left-to-right" evidence="2">
        <dbReference type="Rhea" id="RHEA:72676"/>
    </physiologicalReaction>
</comment>
<gene>
    <name evidence="6" type="ORF">HPT30_05480</name>
</gene>
<evidence type="ECO:0000256" key="3">
    <source>
        <dbReference type="ARBA" id="ARBA00034301"/>
    </source>
</evidence>
<dbReference type="EMBL" id="JABWCS010000193">
    <property type="protein sequence ID" value="NUU59806.1"/>
    <property type="molecule type" value="Genomic_DNA"/>
</dbReference>
<evidence type="ECO:0000313" key="7">
    <source>
        <dbReference type="Proteomes" id="UP000564806"/>
    </source>
</evidence>
<evidence type="ECO:0000256" key="1">
    <source>
        <dbReference type="ARBA" id="ARBA00022801"/>
    </source>
</evidence>
<sequence>MNTQNSRKGQTIIEEVNETEVPYGTLAVWFLGQESVIIKGDGLTVYIDPYVSENPDRTYPAPIGPEDITNADICLITHDHLDHLDTGSIPSIVKNNADVRFMAPAVCAAPLHELGVKEAQLLTAKPENWIEMGPKLKVLPVTAAHEQLDKDSEGLPHYVGYILELNGVTLYHAGDTVLFPELIETVSRQHIDLAMLPINGRDYFRNQRDIAGNMDYREAAEFAAVAGFETVIPLHYDIFAGNAENPGYFVDYLYRHFPEQKFHVMARAERFIYVSPKAFLNSK</sequence>
<comment type="caution">
    <text evidence="6">The sequence shown here is derived from an EMBL/GenBank/DDBJ whole genome shotgun (WGS) entry which is preliminary data.</text>
</comment>
<protein>
    <submittedName>
        <fullName evidence="6">MBL fold metallo-hydrolase</fullName>
    </submittedName>
</protein>
<accession>A0A850EHE1</accession>
<organism evidence="6 7">
    <name type="scientific">Paenibacillus agri</name>
    <dbReference type="NCBI Taxonomy" id="2744309"/>
    <lineage>
        <taxon>Bacteria</taxon>
        <taxon>Bacillati</taxon>
        <taxon>Bacillota</taxon>
        <taxon>Bacilli</taxon>
        <taxon>Bacillales</taxon>
        <taxon>Paenibacillaceae</taxon>
        <taxon>Paenibacillus</taxon>
    </lineage>
</organism>
<reference evidence="6" key="1">
    <citation type="submission" date="2020-06" db="EMBL/GenBank/DDBJ databases">
        <title>Paenibacillus sp. nov., isolated from soil.</title>
        <authorList>
            <person name="Seo Y.L."/>
        </authorList>
    </citation>
    <scope>NUCLEOTIDE SEQUENCE [LARGE SCALE GENOMIC DNA]</scope>
    <source>
        <strain evidence="6">JW14</strain>
    </source>
</reference>
<name>A0A850EHE1_9BACL</name>
<dbReference type="PANTHER" id="PTHR43546:SF9">
    <property type="entry name" value="L-ASCORBATE-6-PHOSPHATE LACTONASE ULAG-RELATED"/>
    <property type="match status" value="1"/>
</dbReference>
<keyword evidence="7" id="KW-1185">Reference proteome</keyword>
<dbReference type="InterPro" id="IPR050114">
    <property type="entry name" value="UPF0173_UPF0282_UlaG_hydrolase"/>
</dbReference>
<dbReference type="GO" id="GO:0016787">
    <property type="term" value="F:hydrolase activity"/>
    <property type="evidence" value="ECO:0007669"/>
    <property type="project" value="UniProtKB-KW"/>
</dbReference>
<dbReference type="InterPro" id="IPR001279">
    <property type="entry name" value="Metallo-B-lactamas"/>
</dbReference>
<comment type="catalytic activity">
    <reaction evidence="4">
        <text>3',5'-cyclic UMP + H2O = UMP + H(+)</text>
        <dbReference type="Rhea" id="RHEA:70575"/>
        <dbReference type="ChEBI" id="CHEBI:15377"/>
        <dbReference type="ChEBI" id="CHEBI:15378"/>
        <dbReference type="ChEBI" id="CHEBI:57865"/>
        <dbReference type="ChEBI" id="CHEBI:184387"/>
    </reaction>
    <physiologicalReaction direction="left-to-right" evidence="4">
        <dbReference type="Rhea" id="RHEA:70576"/>
    </physiologicalReaction>
</comment>
<comment type="function">
    <text evidence="3">Counteracts the endogenous Pycsar antiviral defense system. Phosphodiesterase that enables metal-dependent hydrolysis of host cyclic nucleotide Pycsar defense signals such as cCMP and cUMP.</text>
</comment>
<dbReference type="RefSeq" id="WP_175370431.1">
    <property type="nucleotide sequence ID" value="NZ_JABWCS010000193.1"/>
</dbReference>
<dbReference type="InterPro" id="IPR036866">
    <property type="entry name" value="RibonucZ/Hydroxyglut_hydro"/>
</dbReference>
<dbReference type="SUPFAM" id="SSF56281">
    <property type="entry name" value="Metallo-hydrolase/oxidoreductase"/>
    <property type="match status" value="1"/>
</dbReference>
<evidence type="ECO:0000256" key="2">
    <source>
        <dbReference type="ARBA" id="ARBA00034221"/>
    </source>
</evidence>
<dbReference type="Gene3D" id="3.60.15.10">
    <property type="entry name" value="Ribonuclease Z/Hydroxyacylglutathione hydrolase-like"/>
    <property type="match status" value="1"/>
</dbReference>
<feature type="domain" description="Metallo-beta-lactamase" evidence="5">
    <location>
        <begin position="45"/>
        <end position="236"/>
    </location>
</feature>
<dbReference type="Proteomes" id="UP000564806">
    <property type="component" value="Unassembled WGS sequence"/>
</dbReference>